<name>A0A841ARJ2_9MICO</name>
<dbReference type="Proteomes" id="UP000536685">
    <property type="component" value="Unassembled WGS sequence"/>
</dbReference>
<comment type="caution">
    <text evidence="1">The sequence shown here is derived from an EMBL/GenBank/DDBJ whole genome shotgun (WGS) entry which is preliminary data.</text>
</comment>
<dbReference type="AlphaFoldDB" id="A0A841ARJ2"/>
<evidence type="ECO:0000313" key="2">
    <source>
        <dbReference type="Proteomes" id="UP000536685"/>
    </source>
</evidence>
<protein>
    <submittedName>
        <fullName evidence="1">Uncharacterized protein</fullName>
    </submittedName>
</protein>
<accession>A0A841ARJ2</accession>
<proteinExistence type="predicted"/>
<evidence type="ECO:0000313" key="1">
    <source>
        <dbReference type="EMBL" id="MBB5844894.1"/>
    </source>
</evidence>
<gene>
    <name evidence="1" type="ORF">HD599_003217</name>
</gene>
<dbReference type="EMBL" id="JACHMJ010000001">
    <property type="protein sequence ID" value="MBB5844894.1"/>
    <property type="molecule type" value="Genomic_DNA"/>
</dbReference>
<dbReference type="RefSeq" id="WP_184239500.1">
    <property type="nucleotide sequence ID" value="NZ_JACHMJ010000001.1"/>
</dbReference>
<organism evidence="1 2">
    <name type="scientific">Conyzicola lurida</name>
    <dbReference type="NCBI Taxonomy" id="1172621"/>
    <lineage>
        <taxon>Bacteria</taxon>
        <taxon>Bacillati</taxon>
        <taxon>Actinomycetota</taxon>
        <taxon>Actinomycetes</taxon>
        <taxon>Micrococcales</taxon>
        <taxon>Microbacteriaceae</taxon>
        <taxon>Conyzicola</taxon>
    </lineage>
</organism>
<reference evidence="1 2" key="1">
    <citation type="submission" date="2020-08" db="EMBL/GenBank/DDBJ databases">
        <title>Sequencing the genomes of 1000 actinobacteria strains.</title>
        <authorList>
            <person name="Klenk H.-P."/>
        </authorList>
    </citation>
    <scope>NUCLEOTIDE SEQUENCE [LARGE SCALE GENOMIC DNA]</scope>
    <source>
        <strain evidence="1 2">DSM 105784</strain>
    </source>
</reference>
<sequence length="1241" mass="134685">MGRDKLKKPKKQPKAGAVDLSAIVGEYDREGLWTLLLAAGASPTVRRRWSSIGFLVHAFARAHLSGSKPTAPETTFGKLLAAVDAANPGYSAYEDYLAPDPRLAVRVRIGDSTIRLFPGSSERPVADVDRALLLSSALDAKLVGIHGFGIADLLDVVLGYVDLVTERFAVVWPGGELPDGSTSLTAAELDVARKIFELGTPKQLVSNDRQKLALEWMTSEVSDFDFEPGHAQSPFGRFLRFRAAPDESPRWLPLAFLPEILSSAVGELAKTISKDSASNFAFAQASASATREYLWRFAHMLYGPPDLSKGPAVSPENVVQWVIPLGEQLTLAVQVLSGMDADRIGFREDFAVSMVARKAATGSGVTVKFPRGEVHLDRGVEVVPLLVVSTPDHIIVPQRGGLASVSLDDLRWMSTSADSEFDLLNFCRDVSSPAMTGSIGYEAIDYWETWRDNGKAFFTGAHTGAIMVIEPHASGEEWKRTAEWTSAEQALAVLGLPALRETIGVSHAREAPVAVYRWVDAEPDLDADDIPRDVSGRHFRPAPAGWSVHTGPIPVAISAGDATRNEREHRQLLHDMAGSIGFAVEAVLDEWTAAHDDSGIAGYVLDQVIREESAAETGAQWVSDVTIDDRGIVHATVNVHFERFAELGDGDSPAIRSEFATWMKELLVESGISQAKTERVFAAVLAAPPTMTLNVAETQTRRNNLGAAVEIDDAFVSTANRMIAERVKAAGVVPKLYEGDEAKTLDRDVLAAIALELLEERLSEYSSDKLVAFGMEQLQRTVDNSARKLENVRRSARELSLSWDPVDRAAQTHAQGHVLRRYNEIVVEAALRSAPSGDKIMDEPAWGGILAAAKAYLEATARSESIHYQVTPTAIKISDLFEITIQDVTLMGPAKGGRNPYQLNGAEYSEAIIREGFEDDWPESAVPASLHEAVDVEMLAAFGATSLDIYATLLSLAGIEYAPGDTEVKSMSVDQMLAWVLSNTTLGEEESGEARVTAALALLTSTGEGLRKDDWRPWLARTRLRRLLVQPLPTLSTGEVLVAPHFLLSSLKVFGGYLNQGQLPWSQPAPPVPLERALERFRDAKNTALEKDVVALLVTDGWSVVSNIKETKPKRLGLTSLSTEIDAVAGRAGDSVIHLLEAKDPANVFAIPQISRQLDDFYLDGKKNAYATQLQRKYDDLAPHADKVAAALGLPPRDATAPYRVEATFVTRVPVPAAFVGGPFPFLTAATLLDGLKAKEH</sequence>
<keyword evidence="2" id="KW-1185">Reference proteome</keyword>